<reference evidence="2" key="1">
    <citation type="submission" date="2012-11" db="EMBL/GenBank/DDBJ databases">
        <authorList>
            <person name="Lucero-Rivera Y.E."/>
            <person name="Tovar-Ramirez D."/>
        </authorList>
    </citation>
    <scope>NUCLEOTIDE SEQUENCE [LARGE SCALE GENOMIC DNA]</scope>
    <source>
        <strain evidence="2">Araruama</strain>
    </source>
</reference>
<dbReference type="InterPro" id="IPR038081">
    <property type="entry name" value="CalX-like_sf"/>
</dbReference>
<dbReference type="Gene3D" id="2.60.40.2030">
    <property type="match status" value="1"/>
</dbReference>
<dbReference type="EMBL" id="ATBP01002683">
    <property type="protein sequence ID" value="ETR65584.1"/>
    <property type="molecule type" value="Genomic_DNA"/>
</dbReference>
<accession>A0A1V1NSP7</accession>
<dbReference type="AlphaFoldDB" id="A0A1V1NSP7"/>
<evidence type="ECO:0000313" key="1">
    <source>
        <dbReference type="EMBL" id="ETR65584.1"/>
    </source>
</evidence>
<comment type="caution">
    <text evidence="1">The sequence shown here is derived from an EMBL/GenBank/DDBJ whole genome shotgun (WGS) entry which is preliminary data.</text>
</comment>
<sequence length="235" mass="25624">VDYTVSGTASKSGEDHDLINNGTLTFPKDITSTSLSVQIEESQTLCESKESLILTLSNSQHANIAAANVYTLWIIDICPDFNMSNAYTAVEDAGTITVDTWAKDITSATYPQIPMQFTTRNDNNDLFTSQPDISSEGTLSFETAENAFGMATVSVSVKSNAHVSLTKTFQIHLLSVNDAPTFTMASTYGVNEDYGYTTVDNWLTNISSGPENESDQTIQIQVSNNNASYFQMNQT</sequence>
<protein>
    <recommendedName>
        <fullName evidence="3">Cadherin domain-containing protein</fullName>
    </recommendedName>
</protein>
<dbReference type="Proteomes" id="UP000189670">
    <property type="component" value="Unassembled WGS sequence"/>
</dbReference>
<evidence type="ECO:0000313" key="2">
    <source>
        <dbReference type="Proteomes" id="UP000189670"/>
    </source>
</evidence>
<dbReference type="SUPFAM" id="SSF141072">
    <property type="entry name" value="CalX-like"/>
    <property type="match status" value="1"/>
</dbReference>
<gene>
    <name evidence="1" type="ORF">OMM_14022</name>
</gene>
<feature type="non-terminal residue" evidence="1">
    <location>
        <position position="1"/>
    </location>
</feature>
<evidence type="ECO:0008006" key="3">
    <source>
        <dbReference type="Google" id="ProtNLM"/>
    </source>
</evidence>
<proteinExistence type="predicted"/>
<name>A0A1V1NSP7_9BACT</name>
<organism evidence="1 2">
    <name type="scientific">Candidatus Magnetoglobus multicellularis str. Araruama</name>
    <dbReference type="NCBI Taxonomy" id="890399"/>
    <lineage>
        <taxon>Bacteria</taxon>
        <taxon>Pseudomonadati</taxon>
        <taxon>Thermodesulfobacteriota</taxon>
        <taxon>Desulfobacteria</taxon>
        <taxon>Desulfobacterales</taxon>
        <taxon>Desulfobacteraceae</taxon>
        <taxon>Candidatus Magnetoglobus</taxon>
    </lineage>
</organism>